<gene>
    <name evidence="1" type="ordered locus">Os08g0336700</name>
    <name evidence="1" type="ORF">OSNPB_080336700</name>
</gene>
<evidence type="ECO:0000313" key="2">
    <source>
        <dbReference type="Proteomes" id="UP000059680"/>
    </source>
</evidence>
<organism evidence="1 2">
    <name type="scientific">Oryza sativa subsp. japonica</name>
    <name type="common">Rice</name>
    <dbReference type="NCBI Taxonomy" id="39947"/>
    <lineage>
        <taxon>Eukaryota</taxon>
        <taxon>Viridiplantae</taxon>
        <taxon>Streptophyta</taxon>
        <taxon>Embryophyta</taxon>
        <taxon>Tracheophyta</taxon>
        <taxon>Spermatophyta</taxon>
        <taxon>Magnoliopsida</taxon>
        <taxon>Liliopsida</taxon>
        <taxon>Poales</taxon>
        <taxon>Poaceae</taxon>
        <taxon>BOP clade</taxon>
        <taxon>Oryzoideae</taxon>
        <taxon>Oryzeae</taxon>
        <taxon>Oryzinae</taxon>
        <taxon>Oryza</taxon>
        <taxon>Oryza sativa</taxon>
    </lineage>
</organism>
<protein>
    <submittedName>
        <fullName evidence="1">Os08g0336700 protein</fullName>
    </submittedName>
</protein>
<reference evidence="1 2" key="3">
    <citation type="journal article" date="2013" name="Rice">
        <title>Improvement of the Oryza sativa Nipponbare reference genome using next generation sequence and optical map data.</title>
        <authorList>
            <person name="Kawahara Y."/>
            <person name="de la Bastide M."/>
            <person name="Hamilton J.P."/>
            <person name="Kanamori H."/>
            <person name="McCombie W.R."/>
            <person name="Ouyang S."/>
            <person name="Schwartz D.C."/>
            <person name="Tanaka T."/>
            <person name="Wu J."/>
            <person name="Zhou S."/>
            <person name="Childs K.L."/>
            <person name="Davidson R.M."/>
            <person name="Lin H."/>
            <person name="Quesada-Ocampo L."/>
            <person name="Vaillancourt B."/>
            <person name="Sakai H."/>
            <person name="Lee S.S."/>
            <person name="Kim J."/>
            <person name="Numa H."/>
            <person name="Itoh T."/>
            <person name="Buell C.R."/>
            <person name="Matsumoto T."/>
        </authorList>
    </citation>
    <scope>NUCLEOTIDE SEQUENCE [LARGE SCALE GENOMIC DNA]</scope>
    <source>
        <strain evidence="2">cv. Nipponbare</strain>
    </source>
</reference>
<dbReference type="AlphaFoldDB" id="A0A0P0XEQ2"/>
<dbReference type="EMBL" id="AP014964">
    <property type="protein sequence ID" value="BAT04972.1"/>
    <property type="molecule type" value="Genomic_DNA"/>
</dbReference>
<sequence>MVAVALCRASDQGASLLRQRLVEDRPAPDNVGIYGVMEVRHGNTRIRLMHAFEKFQARWYIGFDSTLVLTVNLVSPKDAIGLKSISASKFWNRPMGVIKSPAVRFLEDSVKKINLFKETYPEVTEFKEDAAYFLGMKMVRKRTKTTFIVFVFIFFRN</sequence>
<keyword evidence="2" id="KW-1185">Reference proteome</keyword>
<proteinExistence type="predicted"/>
<dbReference type="InParanoid" id="A0A0P0XEQ2"/>
<dbReference type="PaxDb" id="39947-A0A0P0XEQ2"/>
<accession>A0A0P0XEQ2</accession>
<evidence type="ECO:0000313" key="1">
    <source>
        <dbReference type="EMBL" id="BAT04972.1"/>
    </source>
</evidence>
<reference evidence="1 2" key="2">
    <citation type="journal article" date="2013" name="Plant Cell Physiol.">
        <title>Rice Annotation Project Database (RAP-DB): an integrative and interactive database for rice genomics.</title>
        <authorList>
            <person name="Sakai H."/>
            <person name="Lee S.S."/>
            <person name="Tanaka T."/>
            <person name="Numa H."/>
            <person name="Kim J."/>
            <person name="Kawahara Y."/>
            <person name="Wakimoto H."/>
            <person name="Yang C.C."/>
            <person name="Iwamoto M."/>
            <person name="Abe T."/>
            <person name="Yamada Y."/>
            <person name="Muto A."/>
            <person name="Inokuchi H."/>
            <person name="Ikemura T."/>
            <person name="Matsumoto T."/>
            <person name="Sasaki T."/>
            <person name="Itoh T."/>
        </authorList>
    </citation>
    <scope>NUCLEOTIDE SEQUENCE [LARGE SCALE GENOMIC DNA]</scope>
    <source>
        <strain evidence="2">cv. Nipponbare</strain>
    </source>
</reference>
<reference evidence="2" key="1">
    <citation type="journal article" date="2005" name="Nature">
        <title>The map-based sequence of the rice genome.</title>
        <authorList>
            <consortium name="International rice genome sequencing project (IRGSP)"/>
            <person name="Matsumoto T."/>
            <person name="Wu J."/>
            <person name="Kanamori H."/>
            <person name="Katayose Y."/>
            <person name="Fujisawa M."/>
            <person name="Namiki N."/>
            <person name="Mizuno H."/>
            <person name="Yamamoto K."/>
            <person name="Antonio B.A."/>
            <person name="Baba T."/>
            <person name="Sakata K."/>
            <person name="Nagamura Y."/>
            <person name="Aoki H."/>
            <person name="Arikawa K."/>
            <person name="Arita K."/>
            <person name="Bito T."/>
            <person name="Chiden Y."/>
            <person name="Fujitsuka N."/>
            <person name="Fukunaka R."/>
            <person name="Hamada M."/>
            <person name="Harada C."/>
            <person name="Hayashi A."/>
            <person name="Hijishita S."/>
            <person name="Honda M."/>
            <person name="Hosokawa S."/>
            <person name="Ichikawa Y."/>
            <person name="Idonuma A."/>
            <person name="Iijima M."/>
            <person name="Ikeda M."/>
            <person name="Ikeno M."/>
            <person name="Ito K."/>
            <person name="Ito S."/>
            <person name="Ito T."/>
            <person name="Ito Y."/>
            <person name="Ito Y."/>
            <person name="Iwabuchi A."/>
            <person name="Kamiya K."/>
            <person name="Karasawa W."/>
            <person name="Kurita K."/>
            <person name="Katagiri S."/>
            <person name="Kikuta A."/>
            <person name="Kobayashi H."/>
            <person name="Kobayashi N."/>
            <person name="Machita K."/>
            <person name="Maehara T."/>
            <person name="Masukawa M."/>
            <person name="Mizubayashi T."/>
            <person name="Mukai Y."/>
            <person name="Nagasaki H."/>
            <person name="Nagata Y."/>
            <person name="Naito S."/>
            <person name="Nakashima M."/>
            <person name="Nakama Y."/>
            <person name="Nakamichi Y."/>
            <person name="Nakamura M."/>
            <person name="Meguro A."/>
            <person name="Negishi M."/>
            <person name="Ohta I."/>
            <person name="Ohta T."/>
            <person name="Okamoto M."/>
            <person name="Ono N."/>
            <person name="Saji S."/>
            <person name="Sakaguchi M."/>
            <person name="Sakai K."/>
            <person name="Shibata M."/>
            <person name="Shimokawa T."/>
            <person name="Song J."/>
            <person name="Takazaki Y."/>
            <person name="Terasawa K."/>
            <person name="Tsugane M."/>
            <person name="Tsuji K."/>
            <person name="Ueda S."/>
            <person name="Waki K."/>
            <person name="Yamagata H."/>
            <person name="Yamamoto M."/>
            <person name="Yamamoto S."/>
            <person name="Yamane H."/>
            <person name="Yoshiki S."/>
            <person name="Yoshihara R."/>
            <person name="Yukawa K."/>
            <person name="Zhong H."/>
            <person name="Yano M."/>
            <person name="Yuan Q."/>
            <person name="Ouyang S."/>
            <person name="Liu J."/>
            <person name="Jones K.M."/>
            <person name="Gansberger K."/>
            <person name="Moffat K."/>
            <person name="Hill J."/>
            <person name="Bera J."/>
            <person name="Fadrosh D."/>
            <person name="Jin S."/>
            <person name="Johri S."/>
            <person name="Kim M."/>
            <person name="Overton L."/>
            <person name="Reardon M."/>
            <person name="Tsitrin T."/>
            <person name="Vuong H."/>
            <person name="Weaver B."/>
            <person name="Ciecko A."/>
            <person name="Tallon L."/>
            <person name="Jackson J."/>
            <person name="Pai G."/>
            <person name="Aken S.V."/>
            <person name="Utterback T."/>
            <person name="Reidmuller S."/>
            <person name="Feldblyum T."/>
            <person name="Hsiao J."/>
            <person name="Zismann V."/>
            <person name="Iobst S."/>
            <person name="de Vazeille A.R."/>
            <person name="Buell C.R."/>
            <person name="Ying K."/>
            <person name="Li Y."/>
            <person name="Lu T."/>
            <person name="Huang Y."/>
            <person name="Zhao Q."/>
            <person name="Feng Q."/>
            <person name="Zhang L."/>
            <person name="Zhu J."/>
            <person name="Weng Q."/>
            <person name="Mu J."/>
            <person name="Lu Y."/>
            <person name="Fan D."/>
            <person name="Liu Y."/>
            <person name="Guan J."/>
            <person name="Zhang Y."/>
            <person name="Yu S."/>
            <person name="Liu X."/>
            <person name="Zhang Y."/>
            <person name="Hong G."/>
            <person name="Han B."/>
            <person name="Choisne N."/>
            <person name="Demange N."/>
            <person name="Orjeda G."/>
            <person name="Samain S."/>
            <person name="Cattolico L."/>
            <person name="Pelletier E."/>
            <person name="Couloux A."/>
            <person name="Segurens B."/>
            <person name="Wincker P."/>
            <person name="D'Hont A."/>
            <person name="Scarpelli C."/>
            <person name="Weissenbach J."/>
            <person name="Salanoubat M."/>
            <person name="Quetier F."/>
            <person name="Yu Y."/>
            <person name="Kim H.R."/>
            <person name="Rambo T."/>
            <person name="Currie J."/>
            <person name="Collura K."/>
            <person name="Luo M."/>
            <person name="Yang T."/>
            <person name="Ammiraju J.S.S."/>
            <person name="Engler F."/>
            <person name="Soderlund C."/>
            <person name="Wing R.A."/>
            <person name="Palmer L.E."/>
            <person name="de la Bastide M."/>
            <person name="Spiegel L."/>
            <person name="Nascimento L."/>
            <person name="Zutavern T."/>
            <person name="O'Shaughnessy A."/>
            <person name="Dike S."/>
            <person name="Dedhia N."/>
            <person name="Preston R."/>
            <person name="Balija V."/>
            <person name="McCombie W.R."/>
            <person name="Chow T."/>
            <person name="Chen H."/>
            <person name="Chung M."/>
            <person name="Chen C."/>
            <person name="Shaw J."/>
            <person name="Wu H."/>
            <person name="Hsiao K."/>
            <person name="Chao Y."/>
            <person name="Chu M."/>
            <person name="Cheng C."/>
            <person name="Hour A."/>
            <person name="Lee P."/>
            <person name="Lin S."/>
            <person name="Lin Y."/>
            <person name="Liou J."/>
            <person name="Liu S."/>
            <person name="Hsing Y."/>
            <person name="Raghuvanshi S."/>
            <person name="Mohanty A."/>
            <person name="Bharti A.K."/>
            <person name="Gaur A."/>
            <person name="Gupta V."/>
            <person name="Kumar D."/>
            <person name="Ravi V."/>
            <person name="Vij S."/>
            <person name="Kapur A."/>
            <person name="Khurana P."/>
            <person name="Khurana P."/>
            <person name="Khurana J.P."/>
            <person name="Tyagi A.K."/>
            <person name="Gaikwad K."/>
            <person name="Singh A."/>
            <person name="Dalal V."/>
            <person name="Srivastava S."/>
            <person name="Dixit A."/>
            <person name="Pal A.K."/>
            <person name="Ghazi I.A."/>
            <person name="Yadav M."/>
            <person name="Pandit A."/>
            <person name="Bhargava A."/>
            <person name="Sureshbabu K."/>
            <person name="Batra K."/>
            <person name="Sharma T.R."/>
            <person name="Mohapatra T."/>
            <person name="Singh N.K."/>
            <person name="Messing J."/>
            <person name="Nelson A.B."/>
            <person name="Fuks G."/>
            <person name="Kavchok S."/>
            <person name="Keizer G."/>
            <person name="Linton E."/>
            <person name="Llaca V."/>
            <person name="Song R."/>
            <person name="Tanyolac B."/>
            <person name="Young S."/>
            <person name="Ho-Il K."/>
            <person name="Hahn J.H."/>
            <person name="Sangsakoo G."/>
            <person name="Vanavichit A."/>
            <person name="de Mattos Luiz.A.T."/>
            <person name="Zimmer P.D."/>
            <person name="Malone G."/>
            <person name="Dellagostin O."/>
            <person name="de Oliveira A.C."/>
            <person name="Bevan M."/>
            <person name="Bancroft I."/>
            <person name="Minx P."/>
            <person name="Cordum H."/>
            <person name="Wilson R."/>
            <person name="Cheng Z."/>
            <person name="Jin W."/>
            <person name="Jiang J."/>
            <person name="Leong S.A."/>
            <person name="Iwama H."/>
            <person name="Gojobori T."/>
            <person name="Itoh T."/>
            <person name="Niimura Y."/>
            <person name="Fujii Y."/>
            <person name="Habara T."/>
            <person name="Sakai H."/>
            <person name="Sato Y."/>
            <person name="Wilson G."/>
            <person name="Kumar K."/>
            <person name="McCouch S."/>
            <person name="Juretic N."/>
            <person name="Hoen D."/>
            <person name="Wright S."/>
            <person name="Bruskiewich R."/>
            <person name="Bureau T."/>
            <person name="Miyao A."/>
            <person name="Hirochika H."/>
            <person name="Nishikawa T."/>
            <person name="Kadowaki K."/>
            <person name="Sugiura M."/>
            <person name="Burr B."/>
            <person name="Sasaki T."/>
        </authorList>
    </citation>
    <scope>NUCLEOTIDE SEQUENCE [LARGE SCALE GENOMIC DNA]</scope>
    <source>
        <strain evidence="2">cv. Nipponbare</strain>
    </source>
</reference>
<dbReference type="Gramene" id="Os08t0336700-01">
    <property type="protein sequence ID" value="Os08t0336700-01"/>
    <property type="gene ID" value="Os08g0336700"/>
</dbReference>
<dbReference type="Proteomes" id="UP000059680">
    <property type="component" value="Chromosome 8"/>
</dbReference>
<name>A0A0P0XEQ2_ORYSJ</name>